<evidence type="ECO:0000256" key="10">
    <source>
        <dbReference type="ARBA" id="ARBA00022989"/>
    </source>
</evidence>
<comment type="subcellular location">
    <subcellularLocation>
        <location evidence="2">Membrane</location>
    </subcellularLocation>
</comment>
<dbReference type="SUPFAM" id="SSF47384">
    <property type="entry name" value="Homodimeric domain of signal transducing histidine kinase"/>
    <property type="match status" value="1"/>
</dbReference>
<dbReference type="SMART" id="SM00086">
    <property type="entry name" value="PAC"/>
    <property type="match status" value="1"/>
</dbReference>
<keyword evidence="9 18" id="KW-0067">ATP-binding</keyword>
<dbReference type="SMART" id="SM00388">
    <property type="entry name" value="HisKA"/>
    <property type="match status" value="1"/>
</dbReference>
<keyword evidence="5" id="KW-0808">Transferase</keyword>
<evidence type="ECO:0000256" key="13">
    <source>
        <dbReference type="SAM" id="Phobius"/>
    </source>
</evidence>
<feature type="domain" description="Response regulatory" evidence="15">
    <location>
        <begin position="632"/>
        <end position="747"/>
    </location>
</feature>
<dbReference type="InterPro" id="IPR004358">
    <property type="entry name" value="Sig_transdc_His_kin-like_C"/>
</dbReference>
<sequence>MSGNGPLTSHYQKYSSAGLFDRYSRGRIKGFKSRLVFAVLVSLALAYLILPVVALLSFLASMLPDLLDCWYLHQARNRLRRDAAAEKRVRSVSSATAALHGIGVAIAATAPLWSVYVDAGSPEFSERHDQLFSIALLTSAAINAGLLFPFHRIAVFFRLAIYTATPILILIVRGPVLRGSSTDTQLHFAGLLVFFGSLIWLLTFTTRGFHRTRSSLLAQALQRQELETAYQRLYAQQLETQRLALVARHANDSVMLMDKTGNIIWVNDAFTRITGWRAEEAIGRQPGDLLNHPDTDPASLDVIVEGRKREEPFRVQVLNQRRDGKTLWLETNQVPMRDDTGAVTTYIAVERDITESKEYAAKLEKARLAAEEGARAKSEFLATMSHEIRTPMNGVIGMAQLLEDTDLDEDQKLYADTILSSARTLLDLINDVLDLSKLNSGEVSLDAVDFNARRCCENTIRLLKSQADAKGLKLVFECDDTVPALLNGDDRKLGQILTNLVGNAIKFTETGQVKVTLMAENSDSGRDITIHVADTGIGISKDMLSKIFERFSQADAAISRRFGGTGLGLAISRRLAVAMGGEITVASEPGQGSCFTVRLPFQEAKDPAAAAQQACGASVVDEEVPAALNGLRLLVAEDNKVNQILVQKFLKDFPVQIELAEDGARALELTQSFQPDIILMDMSMPVMDGLEATRAIRALQIRQPVIIALTANAFDTDKADCLAAGMDEFLTKPINRKQLIDVLLTHGGHRHNLRAG</sequence>
<dbReference type="InterPro" id="IPR011006">
    <property type="entry name" value="CheY-like_superfamily"/>
</dbReference>
<dbReference type="CDD" id="cd00130">
    <property type="entry name" value="PAS"/>
    <property type="match status" value="1"/>
</dbReference>
<comment type="caution">
    <text evidence="18">The sequence shown here is derived from an EMBL/GenBank/DDBJ whole genome shotgun (WGS) entry which is preliminary data.</text>
</comment>
<evidence type="ECO:0000256" key="5">
    <source>
        <dbReference type="ARBA" id="ARBA00022679"/>
    </source>
</evidence>
<reference evidence="18 19" key="1">
    <citation type="submission" date="2023-02" db="EMBL/GenBank/DDBJ databases">
        <title>Population genomics of bacteria associated with diatom.</title>
        <authorList>
            <person name="Xie J."/>
            <person name="Wang H."/>
        </authorList>
    </citation>
    <scope>NUCLEOTIDE SEQUENCE [LARGE SCALE GENOMIC DNA]</scope>
    <source>
        <strain evidence="18 19">PT47_8</strain>
    </source>
</reference>
<dbReference type="Proteomes" id="UP001218364">
    <property type="component" value="Unassembled WGS sequence"/>
</dbReference>
<dbReference type="PROSITE" id="PS50110">
    <property type="entry name" value="RESPONSE_REGULATORY"/>
    <property type="match status" value="1"/>
</dbReference>
<feature type="domain" description="PAS" evidence="16">
    <location>
        <begin position="239"/>
        <end position="294"/>
    </location>
</feature>
<dbReference type="GO" id="GO:0005524">
    <property type="term" value="F:ATP binding"/>
    <property type="evidence" value="ECO:0007669"/>
    <property type="project" value="UniProtKB-KW"/>
</dbReference>
<protein>
    <recommendedName>
        <fullName evidence="3">histidine kinase</fullName>
        <ecNumber evidence="3">2.7.13.3</ecNumber>
    </recommendedName>
</protein>
<keyword evidence="8" id="KW-0418">Kinase</keyword>
<evidence type="ECO:0000256" key="8">
    <source>
        <dbReference type="ARBA" id="ARBA00022777"/>
    </source>
</evidence>
<dbReference type="AlphaFoldDB" id="A0ABD4X9Y3"/>
<keyword evidence="7" id="KW-0547">Nucleotide-binding</keyword>
<feature type="transmembrane region" description="Helical" evidence="13">
    <location>
        <begin position="131"/>
        <end position="150"/>
    </location>
</feature>
<evidence type="ECO:0000313" key="18">
    <source>
        <dbReference type="EMBL" id="MDE4166062.1"/>
    </source>
</evidence>
<dbReference type="Gene3D" id="3.40.50.2300">
    <property type="match status" value="1"/>
</dbReference>
<dbReference type="InterPro" id="IPR003661">
    <property type="entry name" value="HisK_dim/P_dom"/>
</dbReference>
<dbReference type="Gene3D" id="3.30.565.10">
    <property type="entry name" value="Histidine kinase-like ATPase, C-terminal domain"/>
    <property type="match status" value="1"/>
</dbReference>
<gene>
    <name evidence="18" type="ORF">PXK24_10180</name>
</gene>
<dbReference type="InterPro" id="IPR036890">
    <property type="entry name" value="HATPase_C_sf"/>
</dbReference>
<evidence type="ECO:0000256" key="6">
    <source>
        <dbReference type="ARBA" id="ARBA00022692"/>
    </source>
</evidence>
<dbReference type="SUPFAM" id="SSF52172">
    <property type="entry name" value="CheY-like"/>
    <property type="match status" value="1"/>
</dbReference>
<dbReference type="GO" id="GO:0004673">
    <property type="term" value="F:protein histidine kinase activity"/>
    <property type="evidence" value="ECO:0007669"/>
    <property type="project" value="UniProtKB-EC"/>
</dbReference>
<accession>A0ABD4X9Y3</accession>
<dbReference type="PROSITE" id="PS50112">
    <property type="entry name" value="PAS"/>
    <property type="match status" value="1"/>
</dbReference>
<evidence type="ECO:0000256" key="1">
    <source>
        <dbReference type="ARBA" id="ARBA00000085"/>
    </source>
</evidence>
<feature type="transmembrane region" description="Helical" evidence="13">
    <location>
        <begin position="97"/>
        <end position="119"/>
    </location>
</feature>
<dbReference type="Pfam" id="PF00512">
    <property type="entry name" value="HisKA"/>
    <property type="match status" value="1"/>
</dbReference>
<dbReference type="Pfam" id="PF13426">
    <property type="entry name" value="PAS_9"/>
    <property type="match status" value="1"/>
</dbReference>
<dbReference type="InterPro" id="IPR000700">
    <property type="entry name" value="PAS-assoc_C"/>
</dbReference>
<feature type="modified residue" description="4-aspartylphosphate" evidence="12">
    <location>
        <position position="681"/>
    </location>
</feature>
<dbReference type="FunFam" id="1.10.287.130:FF:000004">
    <property type="entry name" value="Ethylene receptor 1"/>
    <property type="match status" value="1"/>
</dbReference>
<dbReference type="Gene3D" id="3.30.450.20">
    <property type="entry name" value="PAS domain"/>
    <property type="match status" value="1"/>
</dbReference>
<feature type="domain" description="Histidine kinase" evidence="14">
    <location>
        <begin position="383"/>
        <end position="603"/>
    </location>
</feature>
<evidence type="ECO:0000256" key="4">
    <source>
        <dbReference type="ARBA" id="ARBA00022553"/>
    </source>
</evidence>
<dbReference type="NCBIfam" id="TIGR00229">
    <property type="entry name" value="sensory_box"/>
    <property type="match status" value="1"/>
</dbReference>
<dbReference type="SMART" id="SM00387">
    <property type="entry name" value="HATPase_c"/>
    <property type="match status" value="1"/>
</dbReference>
<evidence type="ECO:0000256" key="12">
    <source>
        <dbReference type="PROSITE-ProRule" id="PRU00169"/>
    </source>
</evidence>
<dbReference type="CDD" id="cd16922">
    <property type="entry name" value="HATPase_EvgS-ArcB-TorS-like"/>
    <property type="match status" value="1"/>
</dbReference>
<evidence type="ECO:0000256" key="2">
    <source>
        <dbReference type="ARBA" id="ARBA00004370"/>
    </source>
</evidence>
<evidence type="ECO:0000256" key="3">
    <source>
        <dbReference type="ARBA" id="ARBA00012438"/>
    </source>
</evidence>
<dbReference type="RefSeq" id="WP_274829437.1">
    <property type="nucleotide sequence ID" value="NZ_JARCJF010000004.1"/>
</dbReference>
<dbReference type="PROSITE" id="PS50113">
    <property type="entry name" value="PAC"/>
    <property type="match status" value="1"/>
</dbReference>
<evidence type="ECO:0000259" key="17">
    <source>
        <dbReference type="PROSITE" id="PS50113"/>
    </source>
</evidence>
<dbReference type="InterPro" id="IPR000014">
    <property type="entry name" value="PAS"/>
</dbReference>
<dbReference type="InterPro" id="IPR001610">
    <property type="entry name" value="PAC"/>
</dbReference>
<dbReference type="Pfam" id="PF02518">
    <property type="entry name" value="HATPase_c"/>
    <property type="match status" value="1"/>
</dbReference>
<dbReference type="InterPro" id="IPR036097">
    <property type="entry name" value="HisK_dim/P_sf"/>
</dbReference>
<dbReference type="EMBL" id="JARCJK010000004">
    <property type="protein sequence ID" value="MDE4166062.1"/>
    <property type="molecule type" value="Genomic_DNA"/>
</dbReference>
<dbReference type="InterPro" id="IPR003594">
    <property type="entry name" value="HATPase_dom"/>
</dbReference>
<evidence type="ECO:0000256" key="7">
    <source>
        <dbReference type="ARBA" id="ARBA00022741"/>
    </source>
</evidence>
<keyword evidence="11 13" id="KW-0472">Membrane</keyword>
<dbReference type="PANTHER" id="PTHR43047">
    <property type="entry name" value="TWO-COMPONENT HISTIDINE PROTEIN KINASE"/>
    <property type="match status" value="1"/>
</dbReference>
<feature type="transmembrane region" description="Helical" evidence="13">
    <location>
        <begin position="156"/>
        <end position="176"/>
    </location>
</feature>
<comment type="catalytic activity">
    <reaction evidence="1">
        <text>ATP + protein L-histidine = ADP + protein N-phospho-L-histidine.</text>
        <dbReference type="EC" id="2.7.13.3"/>
    </reaction>
</comment>
<feature type="domain" description="PAC" evidence="17">
    <location>
        <begin position="311"/>
        <end position="365"/>
    </location>
</feature>
<feature type="transmembrane region" description="Helical" evidence="13">
    <location>
        <begin position="188"/>
        <end position="209"/>
    </location>
</feature>
<dbReference type="CDD" id="cd17546">
    <property type="entry name" value="REC_hyHK_CKI1_RcsC-like"/>
    <property type="match status" value="1"/>
</dbReference>
<name>A0ABD4X9Y3_9RHOB</name>
<dbReference type="GO" id="GO:0016020">
    <property type="term" value="C:membrane"/>
    <property type="evidence" value="ECO:0007669"/>
    <property type="project" value="UniProtKB-SubCell"/>
</dbReference>
<dbReference type="PRINTS" id="PR00344">
    <property type="entry name" value="BCTRLSENSOR"/>
</dbReference>
<dbReference type="InterPro" id="IPR005467">
    <property type="entry name" value="His_kinase_dom"/>
</dbReference>
<evidence type="ECO:0000259" key="15">
    <source>
        <dbReference type="PROSITE" id="PS50110"/>
    </source>
</evidence>
<dbReference type="Pfam" id="PF00072">
    <property type="entry name" value="Response_reg"/>
    <property type="match status" value="1"/>
</dbReference>
<keyword evidence="10 13" id="KW-1133">Transmembrane helix</keyword>
<evidence type="ECO:0000256" key="11">
    <source>
        <dbReference type="ARBA" id="ARBA00023136"/>
    </source>
</evidence>
<dbReference type="FunFam" id="3.30.565.10:FF:000078">
    <property type="entry name" value="Two-component sensor histidine kinase"/>
    <property type="match status" value="1"/>
</dbReference>
<dbReference type="PROSITE" id="PS50109">
    <property type="entry name" value="HIS_KIN"/>
    <property type="match status" value="1"/>
</dbReference>
<evidence type="ECO:0000259" key="14">
    <source>
        <dbReference type="PROSITE" id="PS50109"/>
    </source>
</evidence>
<dbReference type="EC" id="2.7.13.3" evidence="3"/>
<keyword evidence="6 13" id="KW-0812">Transmembrane</keyword>
<evidence type="ECO:0000256" key="9">
    <source>
        <dbReference type="ARBA" id="ARBA00022840"/>
    </source>
</evidence>
<keyword evidence="4 12" id="KW-0597">Phosphoprotein</keyword>
<dbReference type="SMART" id="SM00091">
    <property type="entry name" value="PAS"/>
    <property type="match status" value="1"/>
</dbReference>
<dbReference type="PANTHER" id="PTHR43047:SF72">
    <property type="entry name" value="OSMOSENSING HISTIDINE PROTEIN KINASE SLN1"/>
    <property type="match status" value="1"/>
</dbReference>
<dbReference type="SUPFAM" id="SSF55785">
    <property type="entry name" value="PYP-like sensor domain (PAS domain)"/>
    <property type="match status" value="1"/>
</dbReference>
<dbReference type="SMART" id="SM00448">
    <property type="entry name" value="REC"/>
    <property type="match status" value="1"/>
</dbReference>
<dbReference type="InterPro" id="IPR035965">
    <property type="entry name" value="PAS-like_dom_sf"/>
</dbReference>
<feature type="transmembrane region" description="Helical" evidence="13">
    <location>
        <begin position="35"/>
        <end position="60"/>
    </location>
</feature>
<proteinExistence type="predicted"/>
<dbReference type="SUPFAM" id="SSF55874">
    <property type="entry name" value="ATPase domain of HSP90 chaperone/DNA topoisomerase II/histidine kinase"/>
    <property type="match status" value="1"/>
</dbReference>
<dbReference type="InterPro" id="IPR001789">
    <property type="entry name" value="Sig_transdc_resp-reg_receiver"/>
</dbReference>
<organism evidence="18 19">
    <name type="scientific">Phaeobacter gallaeciensis</name>
    <dbReference type="NCBI Taxonomy" id="60890"/>
    <lineage>
        <taxon>Bacteria</taxon>
        <taxon>Pseudomonadati</taxon>
        <taxon>Pseudomonadota</taxon>
        <taxon>Alphaproteobacteria</taxon>
        <taxon>Rhodobacterales</taxon>
        <taxon>Roseobacteraceae</taxon>
        <taxon>Phaeobacter</taxon>
    </lineage>
</organism>
<evidence type="ECO:0000313" key="19">
    <source>
        <dbReference type="Proteomes" id="UP001218364"/>
    </source>
</evidence>
<dbReference type="Gene3D" id="1.10.287.130">
    <property type="match status" value="1"/>
</dbReference>
<evidence type="ECO:0000259" key="16">
    <source>
        <dbReference type="PROSITE" id="PS50112"/>
    </source>
</evidence>
<dbReference type="CDD" id="cd00082">
    <property type="entry name" value="HisKA"/>
    <property type="match status" value="1"/>
</dbReference>
<dbReference type="GO" id="GO:0000160">
    <property type="term" value="P:phosphorelay signal transduction system"/>
    <property type="evidence" value="ECO:0007669"/>
    <property type="project" value="UniProtKB-ARBA"/>
</dbReference>